<sequence length="58" mass="6226">MNLTVPIPDRAATALAGLARARGQTPEHVIATLVEQRPQRFNDPTRASANCAMLLGSR</sequence>
<name>A0A495V759_9GAMM</name>
<proteinExistence type="predicted"/>
<gene>
    <name evidence="1" type="ORF">BDD21_2641</name>
</gene>
<reference evidence="1 2" key="1">
    <citation type="submission" date="2018-10" db="EMBL/GenBank/DDBJ databases">
        <title>Genomic Encyclopedia of Archaeal and Bacterial Type Strains, Phase II (KMG-II): from individual species to whole genera.</title>
        <authorList>
            <person name="Goeker M."/>
        </authorList>
    </citation>
    <scope>NUCLEOTIDE SEQUENCE [LARGE SCALE GENOMIC DNA]</scope>
    <source>
        <strain evidence="1 2">DSM 235</strain>
    </source>
</reference>
<dbReference type="EMBL" id="RBXL01000001">
    <property type="protein sequence ID" value="RKT45221.1"/>
    <property type="molecule type" value="Genomic_DNA"/>
</dbReference>
<comment type="caution">
    <text evidence="1">The sequence shown here is derived from an EMBL/GenBank/DDBJ whole genome shotgun (WGS) entry which is preliminary data.</text>
</comment>
<evidence type="ECO:0000313" key="2">
    <source>
        <dbReference type="Proteomes" id="UP000274556"/>
    </source>
</evidence>
<dbReference type="Proteomes" id="UP000274556">
    <property type="component" value="Unassembled WGS sequence"/>
</dbReference>
<keyword evidence="2" id="KW-1185">Reference proteome</keyword>
<organism evidence="1 2">
    <name type="scientific">Thiocapsa rosea</name>
    <dbReference type="NCBI Taxonomy" id="69360"/>
    <lineage>
        <taxon>Bacteria</taxon>
        <taxon>Pseudomonadati</taxon>
        <taxon>Pseudomonadota</taxon>
        <taxon>Gammaproteobacteria</taxon>
        <taxon>Chromatiales</taxon>
        <taxon>Chromatiaceae</taxon>
        <taxon>Thiocapsa</taxon>
    </lineage>
</organism>
<protein>
    <submittedName>
        <fullName evidence="1">Uncharacterized protein</fullName>
    </submittedName>
</protein>
<accession>A0A495V759</accession>
<dbReference type="AlphaFoldDB" id="A0A495V759"/>
<evidence type="ECO:0000313" key="1">
    <source>
        <dbReference type="EMBL" id="RKT45221.1"/>
    </source>
</evidence>